<dbReference type="AlphaFoldDB" id="A0A179S6W4"/>
<sequence length="464" mass="50928">MLAGSNLSVVEGREGWLFLERSDGAEPLKAGADLTEWSRTTLPLLRATFRARQARLAARGIALVVVVAPEKASVYDEFLPAGFAQDRPSAAERLTDVLRQDGVKAVDATGLLRQAKGVVPLYYDVDSHWTSFAAYRIYRALVAAAPARLGLTPIPAETIFFRDKPSFGDLGVHLSPERKGLLQQPEVPGGDVEIAVDTFDDREFNFQQHRYPGGRGRALVVRDSFSSFLSPFLSRTFAETTYISPSNSLPDDLVEELSPDLVIVQVAERAMFYAHQPLADWNLRSWRQTFLETQADHPARRHTRRARQALRTGSWAEALEAARKATAVDEDDRLVHNLVAALLHSGDAAGALACCDATKQPANRYRLALEAYALWALERREEAIARIRRALAHQPANAHLQHQAGEWILAQGRSAEALPYLEAAVAGAPAHAPSWYHLGMARHALGDLVGTAAAFQAGGFHPVE</sequence>
<dbReference type="Gene3D" id="1.25.40.10">
    <property type="entry name" value="Tetratricopeptide repeat domain"/>
    <property type="match status" value="2"/>
</dbReference>
<dbReference type="RefSeq" id="WP_048431794.1">
    <property type="nucleotide sequence ID" value="NZ_LWHQ01000038.1"/>
</dbReference>
<evidence type="ECO:0000259" key="7">
    <source>
        <dbReference type="Pfam" id="PF16822"/>
    </source>
</evidence>
<comment type="caution">
    <text evidence="8">The sequence shown here is derived from an EMBL/GenBank/DDBJ whole genome shotgun (WGS) entry which is preliminary data.</text>
</comment>
<evidence type="ECO:0000256" key="6">
    <source>
        <dbReference type="ARBA" id="ARBA00022841"/>
    </source>
</evidence>
<keyword evidence="3" id="KW-0808">Transferase</keyword>
<evidence type="ECO:0000313" key="9">
    <source>
        <dbReference type="Proteomes" id="UP000078316"/>
    </source>
</evidence>
<gene>
    <name evidence="8" type="ORF">A5481_19405</name>
</gene>
<dbReference type="GO" id="GO:0042597">
    <property type="term" value="C:periplasmic space"/>
    <property type="evidence" value="ECO:0007669"/>
    <property type="project" value="UniProtKB-SubCell"/>
</dbReference>
<dbReference type="Pfam" id="PF16822">
    <property type="entry name" value="ALGX"/>
    <property type="match status" value="1"/>
</dbReference>
<protein>
    <recommendedName>
        <fullName evidence="7">AlgX/AlgJ SGNH hydrolase-like domain-containing protein</fullName>
    </recommendedName>
</protein>
<keyword evidence="6" id="KW-0016">Alginate biosynthesis</keyword>
<reference evidence="8 9" key="1">
    <citation type="submission" date="2016-04" db="EMBL/GenBank/DDBJ databases">
        <authorList>
            <person name="Evans L.H."/>
            <person name="Alamgir A."/>
            <person name="Owens N."/>
            <person name="Weber N.D."/>
            <person name="Virtaneva K."/>
            <person name="Barbian K."/>
            <person name="Babar A."/>
            <person name="Rosenke K."/>
        </authorList>
    </citation>
    <scope>NUCLEOTIDE SEQUENCE [LARGE SCALE GENOMIC DNA]</scope>
    <source>
        <strain evidence="8 9">PMB02</strain>
    </source>
</reference>
<dbReference type="InterPro" id="IPR019734">
    <property type="entry name" value="TPR_rpt"/>
</dbReference>
<dbReference type="Proteomes" id="UP000078316">
    <property type="component" value="Unassembled WGS sequence"/>
</dbReference>
<evidence type="ECO:0000256" key="5">
    <source>
        <dbReference type="ARBA" id="ARBA00022764"/>
    </source>
</evidence>
<evidence type="ECO:0000313" key="8">
    <source>
        <dbReference type="EMBL" id="OAS22560.1"/>
    </source>
</evidence>
<comment type="pathway">
    <text evidence="2">Glycan biosynthesis; alginate biosynthesis.</text>
</comment>
<dbReference type="GO" id="GO:0016740">
    <property type="term" value="F:transferase activity"/>
    <property type="evidence" value="ECO:0007669"/>
    <property type="project" value="UniProtKB-KW"/>
</dbReference>
<dbReference type="UniPathway" id="UPA00286"/>
<evidence type="ECO:0000256" key="2">
    <source>
        <dbReference type="ARBA" id="ARBA00005182"/>
    </source>
</evidence>
<dbReference type="SMART" id="SM00028">
    <property type="entry name" value="TPR"/>
    <property type="match status" value="2"/>
</dbReference>
<organism evidence="8 9">
    <name type="scientific">Methylobacterium platani</name>
    <dbReference type="NCBI Taxonomy" id="427683"/>
    <lineage>
        <taxon>Bacteria</taxon>
        <taxon>Pseudomonadati</taxon>
        <taxon>Pseudomonadota</taxon>
        <taxon>Alphaproteobacteria</taxon>
        <taxon>Hyphomicrobiales</taxon>
        <taxon>Methylobacteriaceae</taxon>
        <taxon>Methylobacterium</taxon>
    </lineage>
</organism>
<keyword evidence="5" id="KW-0574">Periplasm</keyword>
<dbReference type="InterPro" id="IPR011990">
    <property type="entry name" value="TPR-like_helical_dom_sf"/>
</dbReference>
<proteinExistence type="predicted"/>
<name>A0A179S6W4_9HYPH</name>
<dbReference type="GO" id="GO:0042121">
    <property type="term" value="P:alginic acid biosynthetic process"/>
    <property type="evidence" value="ECO:0007669"/>
    <property type="project" value="UniProtKB-UniPathway"/>
</dbReference>
<evidence type="ECO:0000256" key="3">
    <source>
        <dbReference type="ARBA" id="ARBA00022679"/>
    </source>
</evidence>
<evidence type="ECO:0000256" key="4">
    <source>
        <dbReference type="ARBA" id="ARBA00022729"/>
    </source>
</evidence>
<keyword evidence="4" id="KW-0732">Signal</keyword>
<accession>A0A179S6W4</accession>
<evidence type="ECO:0000256" key="1">
    <source>
        <dbReference type="ARBA" id="ARBA00004418"/>
    </source>
</evidence>
<dbReference type="OrthoDB" id="7981249at2"/>
<feature type="domain" description="AlgX/AlgJ SGNH hydrolase-like" evidence="7">
    <location>
        <begin position="9"/>
        <end position="171"/>
    </location>
</feature>
<dbReference type="STRING" id="427683.A5481_19405"/>
<comment type="subcellular location">
    <subcellularLocation>
        <location evidence="1">Periplasm</location>
    </subcellularLocation>
</comment>
<dbReference type="SUPFAM" id="SSF48452">
    <property type="entry name" value="TPR-like"/>
    <property type="match status" value="1"/>
</dbReference>
<dbReference type="EMBL" id="LWHQ01000038">
    <property type="protein sequence ID" value="OAS22560.1"/>
    <property type="molecule type" value="Genomic_DNA"/>
</dbReference>
<dbReference type="InterPro" id="IPR031811">
    <property type="entry name" value="ALGX/ALGJ_SGNH-like"/>
</dbReference>